<name>A0A4Y2NH13_ARAVE</name>
<proteinExistence type="predicted"/>
<feature type="region of interest" description="Disordered" evidence="1">
    <location>
        <begin position="119"/>
        <end position="138"/>
    </location>
</feature>
<dbReference type="OrthoDB" id="6459031at2759"/>
<accession>A0A4Y2NH13</accession>
<dbReference type="EMBL" id="BGPR01127851">
    <property type="protein sequence ID" value="GBN38202.1"/>
    <property type="molecule type" value="Genomic_DNA"/>
</dbReference>
<organism evidence="2 3">
    <name type="scientific">Araneus ventricosus</name>
    <name type="common">Orbweaver spider</name>
    <name type="synonym">Epeira ventricosa</name>
    <dbReference type="NCBI Taxonomy" id="182803"/>
    <lineage>
        <taxon>Eukaryota</taxon>
        <taxon>Metazoa</taxon>
        <taxon>Ecdysozoa</taxon>
        <taxon>Arthropoda</taxon>
        <taxon>Chelicerata</taxon>
        <taxon>Arachnida</taxon>
        <taxon>Araneae</taxon>
        <taxon>Araneomorphae</taxon>
        <taxon>Entelegynae</taxon>
        <taxon>Araneoidea</taxon>
        <taxon>Araneidae</taxon>
        <taxon>Araneus</taxon>
    </lineage>
</organism>
<reference evidence="2 3" key="1">
    <citation type="journal article" date="2019" name="Sci. Rep.">
        <title>Orb-weaving spider Araneus ventricosus genome elucidates the spidroin gene catalogue.</title>
        <authorList>
            <person name="Kono N."/>
            <person name="Nakamura H."/>
            <person name="Ohtoshi R."/>
            <person name="Moran D.A.P."/>
            <person name="Shinohara A."/>
            <person name="Yoshida Y."/>
            <person name="Fujiwara M."/>
            <person name="Mori M."/>
            <person name="Tomita M."/>
            <person name="Arakawa K."/>
        </authorList>
    </citation>
    <scope>NUCLEOTIDE SEQUENCE [LARGE SCALE GENOMIC DNA]</scope>
</reference>
<evidence type="ECO:0000313" key="3">
    <source>
        <dbReference type="Proteomes" id="UP000499080"/>
    </source>
</evidence>
<evidence type="ECO:0000256" key="1">
    <source>
        <dbReference type="SAM" id="MobiDB-lite"/>
    </source>
</evidence>
<gene>
    <name evidence="2" type="ORF">AVEN_207670_1</name>
</gene>
<dbReference type="Proteomes" id="UP000499080">
    <property type="component" value="Unassembled WGS sequence"/>
</dbReference>
<keyword evidence="3" id="KW-1185">Reference proteome</keyword>
<evidence type="ECO:0000313" key="2">
    <source>
        <dbReference type="EMBL" id="GBN38202.1"/>
    </source>
</evidence>
<sequence>MLRCTFGKERQNSLTDITAPDNVDIREYDVLERGETGSNRTETVAFGSSSSSSLRASLCRCTISKSLPICIPRRTKPKKEGYDSFRTSSMCPTLEAEDPYHHRKPGNLMLTLSEDDASVSTISTSSEPSLIFSMSPQE</sequence>
<feature type="compositionally biased region" description="Low complexity" evidence="1">
    <location>
        <begin position="119"/>
        <end position="129"/>
    </location>
</feature>
<comment type="caution">
    <text evidence="2">The sequence shown here is derived from an EMBL/GenBank/DDBJ whole genome shotgun (WGS) entry which is preliminary data.</text>
</comment>
<dbReference type="AlphaFoldDB" id="A0A4Y2NH13"/>
<protein>
    <submittedName>
        <fullName evidence="2">Uncharacterized protein</fullName>
    </submittedName>
</protein>